<reference evidence="8 9" key="1">
    <citation type="journal article" date="2024" name="Front. Microbiol.">
        <title>Novel thermophilic genera Geochorda gen. nov. and Carboxydochorda gen. nov. from the deep terrestrial subsurface reveal the ecophysiological diversity in the class Limnochordia.</title>
        <authorList>
            <person name="Karnachuk O.V."/>
            <person name="Lukina A.P."/>
            <person name="Avakyan M.R."/>
            <person name="Kadnikov V.V."/>
            <person name="Begmatov S."/>
            <person name="Beletsky A.V."/>
            <person name="Vlasova K.G."/>
            <person name="Novikov A.A."/>
            <person name="Shcherbakova V.A."/>
            <person name="Mardanov A.V."/>
            <person name="Ravin N.V."/>
        </authorList>
    </citation>
    <scope>NUCLEOTIDE SEQUENCE [LARGE SCALE GENOMIC DNA]</scope>
    <source>
        <strain evidence="8 9">L945</strain>
    </source>
</reference>
<keyword evidence="3" id="KW-0697">Rotamase</keyword>
<dbReference type="Pfam" id="PF00639">
    <property type="entry name" value="Rotamase"/>
    <property type="match status" value="1"/>
</dbReference>
<dbReference type="GO" id="GO:0003755">
    <property type="term" value="F:peptidyl-prolyl cis-trans isomerase activity"/>
    <property type="evidence" value="ECO:0007669"/>
    <property type="project" value="UniProtKB-EC"/>
</dbReference>
<keyword evidence="6" id="KW-0472">Membrane</keyword>
<evidence type="ECO:0000256" key="2">
    <source>
        <dbReference type="ARBA" id="ARBA00022803"/>
    </source>
</evidence>
<dbReference type="RefSeq" id="WP_324717571.1">
    <property type="nucleotide sequence ID" value="NZ_CP141615.1"/>
</dbReference>
<dbReference type="Gene3D" id="1.10.4030.10">
    <property type="entry name" value="Porin chaperone SurA, peptide-binding domain"/>
    <property type="match status" value="1"/>
</dbReference>
<dbReference type="EC" id="5.2.1.8" evidence="8"/>
<dbReference type="Proteomes" id="UP001332192">
    <property type="component" value="Chromosome"/>
</dbReference>
<dbReference type="InterPro" id="IPR023058">
    <property type="entry name" value="PPIase_PpiC_CS"/>
</dbReference>
<dbReference type="PANTHER" id="PTHR47245:SF2">
    <property type="entry name" value="PEPTIDYL-PROLYL CIS-TRANS ISOMERASE HP_0175-RELATED"/>
    <property type="match status" value="1"/>
</dbReference>
<evidence type="ECO:0000313" key="8">
    <source>
        <dbReference type="EMBL" id="WRP18300.1"/>
    </source>
</evidence>
<dbReference type="PANTHER" id="PTHR47245">
    <property type="entry name" value="PEPTIDYLPROLYL ISOMERASE"/>
    <property type="match status" value="1"/>
</dbReference>
<feature type="domain" description="PpiC" evidence="7">
    <location>
        <begin position="176"/>
        <end position="277"/>
    </location>
</feature>
<dbReference type="Pfam" id="PF13624">
    <property type="entry name" value="SurA_N_3"/>
    <property type="match status" value="1"/>
</dbReference>
<dbReference type="SUPFAM" id="SSF48452">
    <property type="entry name" value="TPR-like"/>
    <property type="match status" value="1"/>
</dbReference>
<dbReference type="InterPro" id="IPR013105">
    <property type="entry name" value="TPR_2"/>
</dbReference>
<evidence type="ECO:0000256" key="5">
    <source>
        <dbReference type="SAM" id="MobiDB-lite"/>
    </source>
</evidence>
<feature type="transmembrane region" description="Helical" evidence="6">
    <location>
        <begin position="12"/>
        <end position="34"/>
    </location>
</feature>
<gene>
    <name evidence="8" type="ORF">U7230_04640</name>
</gene>
<feature type="compositionally biased region" description="Basic and acidic residues" evidence="5">
    <location>
        <begin position="456"/>
        <end position="471"/>
    </location>
</feature>
<dbReference type="InterPro" id="IPR011990">
    <property type="entry name" value="TPR-like_helical_dom_sf"/>
</dbReference>
<accession>A0ABZ1C0D7</accession>
<keyword evidence="1" id="KW-0677">Repeat</keyword>
<protein>
    <submittedName>
        <fullName evidence="8">Peptidylprolyl isomerase</fullName>
        <ecNumber evidence="8">5.2.1.8</ecNumber>
    </submittedName>
</protein>
<organism evidence="8 9">
    <name type="scientific">Carboxydichorda subterranea</name>
    <dbReference type="NCBI Taxonomy" id="3109565"/>
    <lineage>
        <taxon>Bacteria</taxon>
        <taxon>Bacillati</taxon>
        <taxon>Bacillota</taxon>
        <taxon>Limnochordia</taxon>
        <taxon>Limnochordales</taxon>
        <taxon>Geochordaceae</taxon>
        <taxon>Carboxydichorda</taxon>
    </lineage>
</organism>
<evidence type="ECO:0000313" key="9">
    <source>
        <dbReference type="Proteomes" id="UP001332192"/>
    </source>
</evidence>
<keyword evidence="3 8" id="KW-0413">Isomerase</keyword>
<evidence type="ECO:0000259" key="7">
    <source>
        <dbReference type="PROSITE" id="PS50198"/>
    </source>
</evidence>
<keyword evidence="6" id="KW-1133">Transmembrane helix</keyword>
<dbReference type="PROSITE" id="PS01096">
    <property type="entry name" value="PPIC_PPIASE_1"/>
    <property type="match status" value="1"/>
</dbReference>
<dbReference type="PROSITE" id="PS50198">
    <property type="entry name" value="PPIC_PPIASE_2"/>
    <property type="match status" value="1"/>
</dbReference>
<feature type="region of interest" description="Disordered" evidence="5">
    <location>
        <begin position="456"/>
        <end position="511"/>
    </location>
</feature>
<dbReference type="InterPro" id="IPR019734">
    <property type="entry name" value="TPR_rpt"/>
</dbReference>
<sequence>MLFERMRSQMKWIIVVVAVAFAVTLLYVGVPFFFRGEQSAQAAIANVNGQSIDLASFQRTYLDQLRAYEQSRGTVRPTDIEEIKYQALSQLINMRLLVQAARDEGIKVNRKDVDARFNQVRDGFPSEAEFRRQLQLRNMTEQDLRKAIEDGLMAEKLQEKLASGIQVSDQEVARAYEQVHVRQILVRPARADDAGWAEAKRRAEQVQRDLKAGADFAALAKKYSDDEATKAKGGDLGMLGRGALPAPVEAVAFQLAKGAVSQPVKSDLGYHIVQVLDRKEARGPEFEKEKPQLVDQLRQEKANEAFAKWFADLRRQASVSILDPQLAAREALARGDAEQALALYRQAAEKTPDDAYVQYGIGATLMGLKKLDEAVAAFQKATELAPSDPVLQLALGNAYQQKGDKAKAAAAFRKASELSPMDLQMHLTLYMMFSSLGLKDDAAREEQELEKIQKVMEEQQKAQEEFMKRLQEQQQKQSESSAPPQPQAQEQPAPSQPSQATPQPAQPKTNP</sequence>
<evidence type="ECO:0000256" key="4">
    <source>
        <dbReference type="PROSITE-ProRule" id="PRU00339"/>
    </source>
</evidence>
<dbReference type="InterPro" id="IPR027304">
    <property type="entry name" value="Trigger_fact/SurA_dom_sf"/>
</dbReference>
<dbReference type="Pfam" id="PF07719">
    <property type="entry name" value="TPR_2"/>
    <property type="match status" value="1"/>
</dbReference>
<dbReference type="Gene3D" id="1.25.40.10">
    <property type="entry name" value="Tetratricopeptide repeat domain"/>
    <property type="match status" value="1"/>
</dbReference>
<proteinExistence type="predicted"/>
<name>A0ABZ1C0D7_9FIRM</name>
<dbReference type="InterPro" id="IPR050245">
    <property type="entry name" value="PrsA_foldase"/>
</dbReference>
<dbReference type="SUPFAM" id="SSF109998">
    <property type="entry name" value="Triger factor/SurA peptide-binding domain-like"/>
    <property type="match status" value="1"/>
</dbReference>
<dbReference type="Gene3D" id="3.10.50.40">
    <property type="match status" value="1"/>
</dbReference>
<evidence type="ECO:0000256" key="6">
    <source>
        <dbReference type="SAM" id="Phobius"/>
    </source>
</evidence>
<feature type="repeat" description="TPR" evidence="4">
    <location>
        <begin position="389"/>
        <end position="422"/>
    </location>
</feature>
<keyword evidence="9" id="KW-1185">Reference proteome</keyword>
<dbReference type="SMART" id="SM00028">
    <property type="entry name" value="TPR"/>
    <property type="match status" value="2"/>
</dbReference>
<evidence type="ECO:0000256" key="3">
    <source>
        <dbReference type="PROSITE-ProRule" id="PRU00278"/>
    </source>
</evidence>
<dbReference type="InterPro" id="IPR000297">
    <property type="entry name" value="PPIase_PpiC"/>
</dbReference>
<dbReference type="PROSITE" id="PS50005">
    <property type="entry name" value="TPR"/>
    <property type="match status" value="2"/>
</dbReference>
<dbReference type="SUPFAM" id="SSF54534">
    <property type="entry name" value="FKBP-like"/>
    <property type="match status" value="1"/>
</dbReference>
<dbReference type="Pfam" id="PF13432">
    <property type="entry name" value="TPR_16"/>
    <property type="match status" value="1"/>
</dbReference>
<keyword evidence="6" id="KW-0812">Transmembrane</keyword>
<keyword evidence="2 4" id="KW-0802">TPR repeat</keyword>
<evidence type="ECO:0000256" key="1">
    <source>
        <dbReference type="ARBA" id="ARBA00022737"/>
    </source>
</evidence>
<dbReference type="InterPro" id="IPR046357">
    <property type="entry name" value="PPIase_dom_sf"/>
</dbReference>
<feature type="compositionally biased region" description="Low complexity" evidence="5">
    <location>
        <begin position="472"/>
        <end position="511"/>
    </location>
</feature>
<dbReference type="EMBL" id="CP141615">
    <property type="protein sequence ID" value="WRP18300.1"/>
    <property type="molecule type" value="Genomic_DNA"/>
</dbReference>
<feature type="repeat" description="TPR" evidence="4">
    <location>
        <begin position="355"/>
        <end position="388"/>
    </location>
</feature>